<evidence type="ECO:0000256" key="6">
    <source>
        <dbReference type="SAM" id="Coils"/>
    </source>
</evidence>
<evidence type="ECO:0000256" key="3">
    <source>
        <dbReference type="ARBA" id="ARBA00023163"/>
    </source>
</evidence>
<evidence type="ECO:0000259" key="9">
    <source>
        <dbReference type="PROSITE" id="PS50157"/>
    </source>
</evidence>
<dbReference type="PANTHER" id="PTHR46621:SF1">
    <property type="entry name" value="SNRNA-ACTIVATING PROTEIN COMPLEX SUBUNIT 4"/>
    <property type="match status" value="1"/>
</dbReference>
<keyword evidence="3" id="KW-0804">Transcription</keyword>
<proteinExistence type="predicted"/>
<evidence type="ECO:0000256" key="1">
    <source>
        <dbReference type="ARBA" id="ARBA00023015"/>
    </source>
</evidence>
<feature type="coiled-coil region" evidence="6">
    <location>
        <begin position="551"/>
        <end position="578"/>
    </location>
</feature>
<dbReference type="PROSITE" id="PS00028">
    <property type="entry name" value="ZINC_FINGER_C2H2_1"/>
    <property type="match status" value="1"/>
</dbReference>
<feature type="region of interest" description="Disordered" evidence="7">
    <location>
        <begin position="169"/>
        <end position="188"/>
    </location>
</feature>
<evidence type="ECO:0000256" key="7">
    <source>
        <dbReference type="SAM" id="MobiDB-lite"/>
    </source>
</evidence>
<feature type="domain" description="C2H2-type" evidence="9">
    <location>
        <begin position="353"/>
        <end position="378"/>
    </location>
</feature>
<keyword evidence="5" id="KW-0863">Zinc-finger</keyword>
<feature type="domain" description="Myb-like" evidence="8">
    <location>
        <begin position="181"/>
        <end position="236"/>
    </location>
</feature>
<evidence type="ECO:0008006" key="12">
    <source>
        <dbReference type="Google" id="ProtNLM"/>
    </source>
</evidence>
<dbReference type="GO" id="GO:0042795">
    <property type="term" value="P:snRNA transcription by RNA polymerase II"/>
    <property type="evidence" value="ECO:0007669"/>
    <property type="project" value="TreeGrafter"/>
</dbReference>
<gene>
    <name evidence="11" type="ORF">PPYR1160_LOCUS9283</name>
</gene>
<dbReference type="Pfam" id="PF13921">
    <property type="entry name" value="Myb_DNA-bind_6"/>
    <property type="match status" value="1"/>
</dbReference>
<dbReference type="InterPro" id="IPR017930">
    <property type="entry name" value="Myb_dom"/>
</dbReference>
<reference evidence="11" key="1">
    <citation type="submission" date="2021-01" db="EMBL/GenBank/DDBJ databases">
        <authorList>
            <person name="Corre E."/>
            <person name="Pelletier E."/>
            <person name="Niang G."/>
            <person name="Scheremetjew M."/>
            <person name="Finn R."/>
            <person name="Kale V."/>
            <person name="Holt S."/>
            <person name="Cochrane G."/>
            <person name="Meng A."/>
            <person name="Brown T."/>
            <person name="Cohen L."/>
        </authorList>
    </citation>
    <scope>NUCLEOTIDE SEQUENCE</scope>
    <source>
        <strain evidence="11">CCMP2078</strain>
    </source>
</reference>
<dbReference type="EMBL" id="HBEA01012185">
    <property type="protein sequence ID" value="CAD8259781.1"/>
    <property type="molecule type" value="Transcribed_RNA"/>
</dbReference>
<evidence type="ECO:0000259" key="10">
    <source>
        <dbReference type="PROSITE" id="PS51294"/>
    </source>
</evidence>
<feature type="domain" description="HTH myb-type" evidence="10">
    <location>
        <begin position="181"/>
        <end position="240"/>
    </location>
</feature>
<dbReference type="InterPro" id="IPR013087">
    <property type="entry name" value="Znf_C2H2_type"/>
</dbReference>
<feature type="compositionally biased region" description="Low complexity" evidence="7">
    <location>
        <begin position="419"/>
        <end position="433"/>
    </location>
</feature>
<evidence type="ECO:0000313" key="11">
    <source>
        <dbReference type="EMBL" id="CAD8259781.1"/>
    </source>
</evidence>
<dbReference type="PROSITE" id="PS50090">
    <property type="entry name" value="MYB_LIKE"/>
    <property type="match status" value="1"/>
</dbReference>
<feature type="compositionally biased region" description="Low complexity" evidence="7">
    <location>
        <begin position="324"/>
        <end position="338"/>
    </location>
</feature>
<feature type="region of interest" description="Disordered" evidence="7">
    <location>
        <begin position="239"/>
        <end position="356"/>
    </location>
</feature>
<dbReference type="CDD" id="cd00167">
    <property type="entry name" value="SANT"/>
    <property type="match status" value="1"/>
</dbReference>
<keyword evidence="6" id="KW-0175">Coiled coil</keyword>
<dbReference type="GO" id="GO:0000978">
    <property type="term" value="F:RNA polymerase II cis-regulatory region sequence-specific DNA binding"/>
    <property type="evidence" value="ECO:0007669"/>
    <property type="project" value="TreeGrafter"/>
</dbReference>
<keyword evidence="2" id="KW-0238">DNA-binding</keyword>
<protein>
    <recommendedName>
        <fullName evidence="12">Myb-like domain-containing protein</fullName>
    </recommendedName>
</protein>
<feature type="compositionally biased region" description="Basic and acidic residues" evidence="7">
    <location>
        <begin position="178"/>
        <end position="188"/>
    </location>
</feature>
<dbReference type="PANTHER" id="PTHR46621">
    <property type="entry name" value="SNRNA-ACTIVATING PROTEIN COMPLEX SUBUNIT 4"/>
    <property type="match status" value="1"/>
</dbReference>
<organism evidence="11">
    <name type="scientific">Pinguiococcus pyrenoidosus</name>
    <dbReference type="NCBI Taxonomy" id="172671"/>
    <lineage>
        <taxon>Eukaryota</taxon>
        <taxon>Sar</taxon>
        <taxon>Stramenopiles</taxon>
        <taxon>Ochrophyta</taxon>
        <taxon>Pinguiophyceae</taxon>
        <taxon>Pinguiochrysidales</taxon>
        <taxon>Pinguiochrysidaceae</taxon>
        <taxon>Pinguiococcus</taxon>
    </lineage>
</organism>
<evidence type="ECO:0000259" key="8">
    <source>
        <dbReference type="PROSITE" id="PS50090"/>
    </source>
</evidence>
<sequence length="628" mass="68065">MNIGHVAYSHPPQPAKELVSLDSTGRRVSYRLSMLDGRVALYSLVGLSETDAPPKIGPAQLYGALAIQDETRTATQAFTPWMMVEKLGRGTEPQVLCGIKKAGNGGHAYLIAYSITQQKFSYIRCNHARAVAQRSPHDLPAIEELYKAFVRQENDNWAVKKGLPTSQQRMEAGGAAKLEGDDGSRGRKWTEEEDKLMIAAVDEYHKAGRKIDWSEVSKKIPGRTTTQVTCHWHNTVKPKLNPGKFAPRGKIIGVAPTEDKGEEEVAQPVKKVKTEEGSLPRVVELKGAGEAGNRSRKTPATEANRSVPRMTSPKPPNAKGPRSGEGASGSNPGSAGSSTKKKKKKQLDHDRPFICPYPGCGSGFTRRFDMGRHCERIHGMKLAEIRAKVLNGEFGQEAMVSAQRDTYEANPSTSSAHVQAASAPPSNAQASTSGTPPFEKATGADLSMLAESVLQSANLRETATSALEPGLEDMPVLKVYDVNEIPKVNDKKLSDLFSRFKDISQLAIDAVGGESEGKHTLDALSKGSQGDAPVAKGGPQPHSATAYYLKLSTLEQYARNLRSNLRDIERDIDSARYQASGGDRSAADSEWFALAKQRLVPHRVAATWSASETIRRTQPSLGLYGFVG</sequence>
<evidence type="ECO:0000256" key="2">
    <source>
        <dbReference type="ARBA" id="ARBA00023125"/>
    </source>
</evidence>
<dbReference type="SMART" id="SM00717">
    <property type="entry name" value="SANT"/>
    <property type="match status" value="1"/>
</dbReference>
<dbReference type="GO" id="GO:0008270">
    <property type="term" value="F:zinc ion binding"/>
    <property type="evidence" value="ECO:0007669"/>
    <property type="project" value="UniProtKB-KW"/>
</dbReference>
<evidence type="ECO:0000256" key="5">
    <source>
        <dbReference type="PROSITE-ProRule" id="PRU00042"/>
    </source>
</evidence>
<dbReference type="Gene3D" id="1.10.10.60">
    <property type="entry name" value="Homeodomain-like"/>
    <property type="match status" value="1"/>
</dbReference>
<feature type="region of interest" description="Disordered" evidence="7">
    <location>
        <begin position="402"/>
        <end position="441"/>
    </location>
</feature>
<name>A0A7R9UB20_9STRA</name>
<dbReference type="Gene3D" id="3.30.160.60">
    <property type="entry name" value="Classic Zinc Finger"/>
    <property type="match status" value="1"/>
</dbReference>
<dbReference type="GO" id="GO:0019185">
    <property type="term" value="C:snRNA-activating protein complex"/>
    <property type="evidence" value="ECO:0007669"/>
    <property type="project" value="TreeGrafter"/>
</dbReference>
<dbReference type="InterPro" id="IPR009057">
    <property type="entry name" value="Homeodomain-like_sf"/>
</dbReference>
<keyword evidence="5" id="KW-0862">Zinc</keyword>
<keyword evidence="5" id="KW-0479">Metal-binding</keyword>
<keyword evidence="4" id="KW-0539">Nucleus</keyword>
<dbReference type="InterPro" id="IPR001005">
    <property type="entry name" value="SANT/Myb"/>
</dbReference>
<keyword evidence="1" id="KW-0805">Transcription regulation</keyword>
<dbReference type="PROSITE" id="PS51294">
    <property type="entry name" value="HTH_MYB"/>
    <property type="match status" value="1"/>
</dbReference>
<evidence type="ECO:0000256" key="4">
    <source>
        <dbReference type="ARBA" id="ARBA00023242"/>
    </source>
</evidence>
<dbReference type="AlphaFoldDB" id="A0A7R9UB20"/>
<dbReference type="GO" id="GO:0042796">
    <property type="term" value="P:snRNA transcription by RNA polymerase III"/>
    <property type="evidence" value="ECO:0007669"/>
    <property type="project" value="TreeGrafter"/>
</dbReference>
<accession>A0A7R9UB20</accession>
<dbReference type="SUPFAM" id="SSF46689">
    <property type="entry name" value="Homeodomain-like"/>
    <property type="match status" value="1"/>
</dbReference>
<dbReference type="PROSITE" id="PS50157">
    <property type="entry name" value="ZINC_FINGER_C2H2_2"/>
    <property type="match status" value="1"/>
</dbReference>
<dbReference type="InterPro" id="IPR051575">
    <property type="entry name" value="Myb-like_DNA-bd"/>
</dbReference>
<dbReference type="GO" id="GO:0001006">
    <property type="term" value="F:RNA polymerase III type 3 promoter sequence-specific DNA binding"/>
    <property type="evidence" value="ECO:0007669"/>
    <property type="project" value="TreeGrafter"/>
</dbReference>